<gene>
    <name evidence="2" type="ORF">JCM19301_3758</name>
    <name evidence="3" type="ORF">JCM19538_2107</name>
</gene>
<feature type="domain" description="Glycosyltransferase 2-like" evidence="1">
    <location>
        <begin position="15"/>
        <end position="144"/>
    </location>
</feature>
<keyword evidence="2" id="KW-0808">Transferase</keyword>
<dbReference type="GO" id="GO:0016758">
    <property type="term" value="F:hexosyltransferase activity"/>
    <property type="evidence" value="ECO:0007669"/>
    <property type="project" value="UniProtKB-ARBA"/>
</dbReference>
<dbReference type="PANTHER" id="PTHR22916">
    <property type="entry name" value="GLYCOSYLTRANSFERASE"/>
    <property type="match status" value="1"/>
</dbReference>
<dbReference type="PANTHER" id="PTHR22916:SF3">
    <property type="entry name" value="UDP-GLCNAC:BETAGAL BETA-1,3-N-ACETYLGLUCOSAMINYLTRANSFERASE-LIKE PROTEIN 1"/>
    <property type="match status" value="1"/>
</dbReference>
<sequence length="257" mass="29290">MNLKSQSNNFLPLVSIITVSYNSASTIRDTIDSIIKQTYENIEYIIIDGNSKDETISIINSYKSTFLEHGIAFKYVSENDKGIADAWNKGLSMASGSILGILNSDDWYDKNSISSAVKVLDSDKEEISYGICRKVNHEKEIVSEININFNPQRVYLNFGFSHTTCFVTKKVYERIGSFSLDYKIAVDTDFLLKCVKKKIVFKKCNNITYMRLGGISNKYERVALKEYQKALKKNGYNKTLIFFFGVIKKGMLKLKKS</sequence>
<dbReference type="Proteomes" id="UP000030184">
    <property type="component" value="Unassembled WGS sequence"/>
</dbReference>
<evidence type="ECO:0000313" key="5">
    <source>
        <dbReference type="Proteomes" id="UP000030184"/>
    </source>
</evidence>
<evidence type="ECO:0000313" key="4">
    <source>
        <dbReference type="Proteomes" id="UP000029641"/>
    </source>
</evidence>
<dbReference type="EMBL" id="BBNY01000005">
    <property type="protein sequence ID" value="GAL89118.1"/>
    <property type="molecule type" value="Genomic_DNA"/>
</dbReference>
<protein>
    <submittedName>
        <fullName evidence="2">Glycosyl transferase family 2</fullName>
    </submittedName>
</protein>
<dbReference type="eggNOG" id="COG1215">
    <property type="taxonomic scope" value="Bacteria"/>
</dbReference>
<dbReference type="InterPro" id="IPR001173">
    <property type="entry name" value="Glyco_trans_2-like"/>
</dbReference>
<proteinExistence type="predicted"/>
<dbReference type="RefSeq" id="WP_052417846.1">
    <property type="nucleotide sequence ID" value="NZ_BBNR01000001.1"/>
</dbReference>
<dbReference type="Proteomes" id="UP000029641">
    <property type="component" value="Unassembled WGS sequence"/>
</dbReference>
<dbReference type="OrthoDB" id="9788101at2"/>
<evidence type="ECO:0000313" key="3">
    <source>
        <dbReference type="EMBL" id="GAL89118.1"/>
    </source>
</evidence>
<dbReference type="Gene3D" id="3.90.550.10">
    <property type="entry name" value="Spore Coat Polysaccharide Biosynthesis Protein SpsA, Chain A"/>
    <property type="match status" value="1"/>
</dbReference>
<dbReference type="CDD" id="cd06433">
    <property type="entry name" value="GT_2_WfgS_like"/>
    <property type="match status" value="1"/>
</dbReference>
<dbReference type="SUPFAM" id="SSF53448">
    <property type="entry name" value="Nucleotide-diphospho-sugar transferases"/>
    <property type="match status" value="1"/>
</dbReference>
<reference evidence="5" key="1">
    <citation type="journal article" date="2014" name="Genome Announc.">
        <title>Draft Genome Sequence of Marine Flavobacterium Jejuia pallidilutea Strain 11shimoA1 and Pigmentation Mutants.</title>
        <authorList>
            <person name="Takatani N."/>
            <person name="Nakanishi M."/>
            <person name="Meirelles P."/>
            <person name="Mino S."/>
            <person name="Suda W."/>
            <person name="Oshima K."/>
            <person name="Hattori M."/>
            <person name="Ohkuma M."/>
            <person name="Hosokawa M."/>
            <person name="Miyashita K."/>
            <person name="Thompson F.L."/>
            <person name="Niwa A."/>
            <person name="Sawabe T."/>
            <person name="Sawabe T."/>
        </authorList>
    </citation>
    <scope>NUCLEOTIDE SEQUENCE [LARGE SCALE GENOMIC DNA]</scope>
    <source>
        <strain evidence="5">JCM 19538</strain>
    </source>
</reference>
<organism evidence="2 4">
    <name type="scientific">Jejuia pallidilutea</name>
    <dbReference type="NCBI Taxonomy" id="504487"/>
    <lineage>
        <taxon>Bacteria</taxon>
        <taxon>Pseudomonadati</taxon>
        <taxon>Bacteroidota</taxon>
        <taxon>Flavobacteriia</taxon>
        <taxon>Flavobacteriales</taxon>
        <taxon>Flavobacteriaceae</taxon>
        <taxon>Jejuia</taxon>
    </lineage>
</organism>
<keyword evidence="5" id="KW-1185">Reference proteome</keyword>
<dbReference type="EMBL" id="BBNR01000001">
    <property type="protein sequence ID" value="GAL65298.1"/>
    <property type="molecule type" value="Genomic_DNA"/>
</dbReference>
<evidence type="ECO:0000313" key="2">
    <source>
        <dbReference type="EMBL" id="GAL65298.1"/>
    </source>
</evidence>
<dbReference type="STRING" id="504487.JCM19538_2107"/>
<evidence type="ECO:0000259" key="1">
    <source>
        <dbReference type="Pfam" id="PF00535"/>
    </source>
</evidence>
<accession>A0A090VMN5</accession>
<dbReference type="AlphaFoldDB" id="A0A090VMN5"/>
<dbReference type="InterPro" id="IPR029044">
    <property type="entry name" value="Nucleotide-diphossugar_trans"/>
</dbReference>
<comment type="caution">
    <text evidence="2">The sequence shown here is derived from an EMBL/GenBank/DDBJ whole genome shotgun (WGS) entry which is preliminary data.</text>
</comment>
<dbReference type="Pfam" id="PF00535">
    <property type="entry name" value="Glycos_transf_2"/>
    <property type="match status" value="1"/>
</dbReference>
<name>A0A090VMN5_9FLAO</name>